<evidence type="ECO:0000313" key="3">
    <source>
        <dbReference type="EMBL" id="MBE9143770.1"/>
    </source>
</evidence>
<organism evidence="3 4">
    <name type="scientific">Planktothrix mougeotii LEGE 06226</name>
    <dbReference type="NCBI Taxonomy" id="1828728"/>
    <lineage>
        <taxon>Bacteria</taxon>
        <taxon>Bacillati</taxon>
        <taxon>Cyanobacteriota</taxon>
        <taxon>Cyanophyceae</taxon>
        <taxon>Oscillatoriophycideae</taxon>
        <taxon>Oscillatoriales</taxon>
        <taxon>Microcoleaceae</taxon>
        <taxon>Planktothrix</taxon>
    </lineage>
</organism>
<dbReference type="RefSeq" id="WP_193869306.1">
    <property type="nucleotide sequence ID" value="NZ_JADEWU010000020.1"/>
</dbReference>
<evidence type="ECO:0000313" key="4">
    <source>
        <dbReference type="Proteomes" id="UP000640725"/>
    </source>
</evidence>
<reference evidence="3 4" key="1">
    <citation type="submission" date="2020-10" db="EMBL/GenBank/DDBJ databases">
        <authorList>
            <person name="Castelo-Branco R."/>
            <person name="Eusebio N."/>
            <person name="Adriana R."/>
            <person name="Vieira A."/>
            <person name="Brugerolle De Fraissinette N."/>
            <person name="Rezende De Castro R."/>
            <person name="Schneider M.P."/>
            <person name="Vasconcelos V."/>
            <person name="Leao P.N."/>
        </authorList>
    </citation>
    <scope>NUCLEOTIDE SEQUENCE [LARGE SCALE GENOMIC DNA]</scope>
    <source>
        <strain evidence="3 4">LEGE 06226</strain>
    </source>
</reference>
<keyword evidence="1" id="KW-0472">Membrane</keyword>
<proteinExistence type="predicted"/>
<keyword evidence="1" id="KW-1133">Transmembrane helix</keyword>
<dbReference type="Proteomes" id="UP000640725">
    <property type="component" value="Unassembled WGS sequence"/>
</dbReference>
<sequence>MKRKRRINPRIYMRGVVALALLISWSLVALTGFILWFAPHGQGAGRIAFLLGLSRHEWGDIHFFISLLALVVTMLHVILDWRSLKGLIRYLIGVNQ</sequence>
<dbReference type="EMBL" id="JADEWU010000020">
    <property type="protein sequence ID" value="MBE9143770.1"/>
    <property type="molecule type" value="Genomic_DNA"/>
</dbReference>
<dbReference type="Pfam" id="PF14358">
    <property type="entry name" value="DUF4405"/>
    <property type="match status" value="1"/>
</dbReference>
<comment type="caution">
    <text evidence="3">The sequence shown here is derived from an EMBL/GenBank/DDBJ whole genome shotgun (WGS) entry which is preliminary data.</text>
</comment>
<dbReference type="InterPro" id="IPR025517">
    <property type="entry name" value="DUF4405"/>
</dbReference>
<keyword evidence="1" id="KW-0812">Transmembrane</keyword>
<protein>
    <submittedName>
        <fullName evidence="3">DUF4405 domain-containing protein</fullName>
    </submittedName>
</protein>
<keyword evidence="4" id="KW-1185">Reference proteome</keyword>
<feature type="transmembrane region" description="Helical" evidence="1">
    <location>
        <begin position="12"/>
        <end position="38"/>
    </location>
</feature>
<accession>A0ABR9UBD7</accession>
<feature type="transmembrane region" description="Helical" evidence="1">
    <location>
        <begin position="58"/>
        <end position="79"/>
    </location>
</feature>
<feature type="domain" description="Flavinylation-associated cytochrome" evidence="2">
    <location>
        <begin position="16"/>
        <end position="81"/>
    </location>
</feature>
<name>A0ABR9UBD7_9CYAN</name>
<evidence type="ECO:0000259" key="2">
    <source>
        <dbReference type="Pfam" id="PF14358"/>
    </source>
</evidence>
<dbReference type="Gene3D" id="1.20.950.20">
    <property type="entry name" value="Transmembrane di-heme cytochromes, Chain C"/>
    <property type="match status" value="1"/>
</dbReference>
<evidence type="ECO:0000256" key="1">
    <source>
        <dbReference type="SAM" id="Phobius"/>
    </source>
</evidence>
<gene>
    <name evidence="3" type="ORF">IQ236_11095</name>
</gene>